<accession>A0A6V7GSH0</accession>
<keyword evidence="2" id="KW-1185">Reference proteome</keyword>
<evidence type="ECO:0000313" key="1">
    <source>
        <dbReference type="EMBL" id="CAD1468382.1"/>
    </source>
</evidence>
<feature type="non-terminal residue" evidence="1">
    <location>
        <position position="1"/>
    </location>
</feature>
<evidence type="ECO:0000313" key="2">
    <source>
        <dbReference type="Proteomes" id="UP000752696"/>
    </source>
</evidence>
<gene>
    <name evidence="1" type="ORF">MHI_LOCUS40449</name>
</gene>
<dbReference type="Proteomes" id="UP000752696">
    <property type="component" value="Unassembled WGS sequence"/>
</dbReference>
<protein>
    <submittedName>
        <fullName evidence="1">Uncharacterized protein</fullName>
    </submittedName>
</protein>
<reference evidence="1" key="1">
    <citation type="submission" date="2020-07" db="EMBL/GenBank/DDBJ databases">
        <authorList>
            <person name="Nazaruddin N."/>
        </authorList>
    </citation>
    <scope>NUCLEOTIDE SEQUENCE</scope>
</reference>
<proteinExistence type="predicted"/>
<name>A0A6V7GSH0_9HYME</name>
<feature type="non-terminal residue" evidence="1">
    <location>
        <position position="37"/>
    </location>
</feature>
<sequence>ALNFMVPNLKSWISTFRTSKFLTLKLLNNHNSIHENK</sequence>
<dbReference type="EMBL" id="CAJDYZ010000496">
    <property type="protein sequence ID" value="CAD1468382.1"/>
    <property type="molecule type" value="Genomic_DNA"/>
</dbReference>
<dbReference type="AlphaFoldDB" id="A0A6V7GSH0"/>
<comment type="caution">
    <text evidence="1">The sequence shown here is derived from an EMBL/GenBank/DDBJ whole genome shotgun (WGS) entry which is preliminary data.</text>
</comment>
<organism evidence="1 2">
    <name type="scientific">Heterotrigona itama</name>
    <dbReference type="NCBI Taxonomy" id="395501"/>
    <lineage>
        <taxon>Eukaryota</taxon>
        <taxon>Metazoa</taxon>
        <taxon>Ecdysozoa</taxon>
        <taxon>Arthropoda</taxon>
        <taxon>Hexapoda</taxon>
        <taxon>Insecta</taxon>
        <taxon>Pterygota</taxon>
        <taxon>Neoptera</taxon>
        <taxon>Endopterygota</taxon>
        <taxon>Hymenoptera</taxon>
        <taxon>Apocrita</taxon>
        <taxon>Aculeata</taxon>
        <taxon>Apoidea</taxon>
        <taxon>Anthophila</taxon>
        <taxon>Apidae</taxon>
        <taxon>Heterotrigona</taxon>
    </lineage>
</organism>